<dbReference type="InterPro" id="IPR018062">
    <property type="entry name" value="HTH_AraC-typ_CS"/>
</dbReference>
<dbReference type="PRINTS" id="PR00032">
    <property type="entry name" value="HTHARAC"/>
</dbReference>
<name>F0SZN1_SYNGF</name>
<evidence type="ECO:0000256" key="2">
    <source>
        <dbReference type="ARBA" id="ARBA00023125"/>
    </source>
</evidence>
<gene>
    <name evidence="5" type="ordered locus">Sgly_1820</name>
</gene>
<dbReference type="PANTHER" id="PTHR47893">
    <property type="entry name" value="REGULATORY PROTEIN PCHR"/>
    <property type="match status" value="1"/>
</dbReference>
<dbReference type="Proteomes" id="UP000007488">
    <property type="component" value="Chromosome"/>
</dbReference>
<dbReference type="Pfam" id="PF12833">
    <property type="entry name" value="HTH_18"/>
    <property type="match status" value="1"/>
</dbReference>
<evidence type="ECO:0000256" key="1">
    <source>
        <dbReference type="ARBA" id="ARBA00023015"/>
    </source>
</evidence>
<dbReference type="RefSeq" id="WP_013624985.1">
    <property type="nucleotide sequence ID" value="NC_015172.1"/>
</dbReference>
<evidence type="ECO:0000256" key="3">
    <source>
        <dbReference type="ARBA" id="ARBA00023163"/>
    </source>
</evidence>
<dbReference type="eggNOG" id="COG2207">
    <property type="taxonomic scope" value="Bacteria"/>
</dbReference>
<reference evidence="6" key="2">
    <citation type="submission" date="2011-02" db="EMBL/GenBank/DDBJ databases">
        <title>The complete genome of Syntrophobotulus glycolicus DSM 8271.</title>
        <authorList>
            <person name="Lucas S."/>
            <person name="Copeland A."/>
            <person name="Lapidus A."/>
            <person name="Bruce D."/>
            <person name="Goodwin L."/>
            <person name="Pitluck S."/>
            <person name="Kyrpides N."/>
            <person name="Mavromatis K."/>
            <person name="Pagani I."/>
            <person name="Ivanova N."/>
            <person name="Mikhailova N."/>
            <person name="Chertkov O."/>
            <person name="Held B."/>
            <person name="Detter J.C."/>
            <person name="Tapia R."/>
            <person name="Han C."/>
            <person name="Land M."/>
            <person name="Hauser L."/>
            <person name="Markowitz V."/>
            <person name="Cheng J.-F."/>
            <person name="Hugenholtz P."/>
            <person name="Woyke T."/>
            <person name="Wu D."/>
            <person name="Spring S."/>
            <person name="Schroeder M."/>
            <person name="Brambilla E."/>
            <person name="Klenk H.-P."/>
            <person name="Eisen J.A."/>
        </authorList>
    </citation>
    <scope>NUCLEOTIDE SEQUENCE [LARGE SCALE GENOMIC DNA]</scope>
    <source>
        <strain evidence="6">DSM 8271 / FlGlyR</strain>
    </source>
</reference>
<evidence type="ECO:0000313" key="5">
    <source>
        <dbReference type="EMBL" id="ADY56117.1"/>
    </source>
</evidence>
<dbReference type="AlphaFoldDB" id="F0SZN1"/>
<dbReference type="GO" id="GO:0043565">
    <property type="term" value="F:sequence-specific DNA binding"/>
    <property type="evidence" value="ECO:0007669"/>
    <property type="project" value="InterPro"/>
</dbReference>
<dbReference type="STRING" id="645991.Sgly_1820"/>
<dbReference type="SUPFAM" id="SSF46689">
    <property type="entry name" value="Homeodomain-like"/>
    <property type="match status" value="2"/>
</dbReference>
<evidence type="ECO:0000313" key="6">
    <source>
        <dbReference type="Proteomes" id="UP000007488"/>
    </source>
</evidence>
<dbReference type="HOGENOM" id="CLU_751847_0_0_9"/>
<dbReference type="OrthoDB" id="9782503at2"/>
<proteinExistence type="predicted"/>
<dbReference type="InterPro" id="IPR020449">
    <property type="entry name" value="Tscrpt_reg_AraC-type_HTH"/>
</dbReference>
<sequence length="326" mass="37402">MKSAMVLRQIDDYDIILREQFGFSCVKEKCGQTYRIPADIGQGFIRNVFPNEDIGLSIMHMKLKRPLMMNYEDYDSKFETTCCLKGRIVYNETGVIDTQLSQNEMGIYIKQSSRGMMMFPSGEEILAVSLLGQNRFWNNLPYKEESVIQPLGEKSHLANVLMRPRTPGVQLYNLFGQLANNSLDPSLRLSFYEGGAKLILSSLWQAYVIDPLTKNIKNTDLSADRAALFDARDILTEQYMKPPTIPELARMVALNEYRLKRGFKELFGKTVHEFTQGLKMSNAKALLENREMNISQIAYEVGYLNVSHFTRAFRKVHGMNPSDLRF</sequence>
<dbReference type="InterPro" id="IPR009057">
    <property type="entry name" value="Homeodomain-like_sf"/>
</dbReference>
<keyword evidence="6" id="KW-1185">Reference proteome</keyword>
<evidence type="ECO:0000259" key="4">
    <source>
        <dbReference type="PROSITE" id="PS01124"/>
    </source>
</evidence>
<dbReference type="GO" id="GO:0003700">
    <property type="term" value="F:DNA-binding transcription factor activity"/>
    <property type="evidence" value="ECO:0007669"/>
    <property type="project" value="InterPro"/>
</dbReference>
<keyword evidence="1" id="KW-0805">Transcription regulation</keyword>
<reference evidence="5 6" key="1">
    <citation type="journal article" date="2011" name="Stand. Genomic Sci.">
        <title>Complete genome sequence of Syntrophobotulus glycolicus type strain (FlGlyR).</title>
        <authorList>
            <person name="Han C."/>
            <person name="Mwirichia R."/>
            <person name="Chertkov O."/>
            <person name="Held B."/>
            <person name="Lapidus A."/>
            <person name="Nolan M."/>
            <person name="Lucas S."/>
            <person name="Hammon N."/>
            <person name="Deshpande S."/>
            <person name="Cheng J.F."/>
            <person name="Tapia R."/>
            <person name="Goodwin L."/>
            <person name="Pitluck S."/>
            <person name="Huntemann M."/>
            <person name="Liolios K."/>
            <person name="Ivanova N."/>
            <person name="Pagani I."/>
            <person name="Mavromatis K."/>
            <person name="Ovchinikova G."/>
            <person name="Pati A."/>
            <person name="Chen A."/>
            <person name="Palaniappan K."/>
            <person name="Land M."/>
            <person name="Hauser L."/>
            <person name="Brambilla E.M."/>
            <person name="Rohde M."/>
            <person name="Spring S."/>
            <person name="Sikorski J."/>
            <person name="Goker M."/>
            <person name="Woyke T."/>
            <person name="Bristow J."/>
            <person name="Eisen J.A."/>
            <person name="Markowitz V."/>
            <person name="Hugenholtz P."/>
            <person name="Kyrpides N.C."/>
            <person name="Klenk H.P."/>
            <person name="Detter J.C."/>
        </authorList>
    </citation>
    <scope>NUCLEOTIDE SEQUENCE [LARGE SCALE GENOMIC DNA]</scope>
    <source>
        <strain evidence="6">DSM 8271 / FlGlyR</strain>
    </source>
</reference>
<accession>F0SZN1</accession>
<keyword evidence="2" id="KW-0238">DNA-binding</keyword>
<dbReference type="KEGG" id="sgy:Sgly_1820"/>
<dbReference type="SMART" id="SM00342">
    <property type="entry name" value="HTH_ARAC"/>
    <property type="match status" value="1"/>
</dbReference>
<organism evidence="5 6">
    <name type="scientific">Syntrophobotulus glycolicus (strain DSM 8271 / FlGlyR)</name>
    <dbReference type="NCBI Taxonomy" id="645991"/>
    <lineage>
        <taxon>Bacteria</taxon>
        <taxon>Bacillati</taxon>
        <taxon>Bacillota</taxon>
        <taxon>Clostridia</taxon>
        <taxon>Eubacteriales</taxon>
        <taxon>Desulfitobacteriaceae</taxon>
        <taxon>Syntrophobotulus</taxon>
    </lineage>
</organism>
<dbReference type="InterPro" id="IPR053142">
    <property type="entry name" value="PchR_regulatory_protein"/>
</dbReference>
<dbReference type="EMBL" id="CP002547">
    <property type="protein sequence ID" value="ADY56117.1"/>
    <property type="molecule type" value="Genomic_DNA"/>
</dbReference>
<dbReference type="InterPro" id="IPR018060">
    <property type="entry name" value="HTH_AraC"/>
</dbReference>
<dbReference type="PANTHER" id="PTHR47893:SF1">
    <property type="entry name" value="REGULATORY PROTEIN PCHR"/>
    <property type="match status" value="1"/>
</dbReference>
<protein>
    <submittedName>
        <fullName evidence="5">Transcriptional regulator, AraC family</fullName>
    </submittedName>
</protein>
<feature type="domain" description="HTH araC/xylS-type" evidence="4">
    <location>
        <begin position="229"/>
        <end position="326"/>
    </location>
</feature>
<keyword evidence="3" id="KW-0804">Transcription</keyword>
<dbReference type="PROSITE" id="PS00041">
    <property type="entry name" value="HTH_ARAC_FAMILY_1"/>
    <property type="match status" value="1"/>
</dbReference>
<dbReference type="Gene3D" id="1.10.10.60">
    <property type="entry name" value="Homeodomain-like"/>
    <property type="match status" value="1"/>
</dbReference>
<dbReference type="PROSITE" id="PS01124">
    <property type="entry name" value="HTH_ARAC_FAMILY_2"/>
    <property type="match status" value="1"/>
</dbReference>